<dbReference type="Proteomes" id="UP000239001">
    <property type="component" value="Unassembled WGS sequence"/>
</dbReference>
<protein>
    <submittedName>
        <fullName evidence="2">Phage shock protein A</fullName>
    </submittedName>
</protein>
<reference evidence="2 3" key="1">
    <citation type="submission" date="2018-03" db="EMBL/GenBank/DDBJ databases">
        <title>The ancient ancestry and fast evolution of plastids.</title>
        <authorList>
            <person name="Moore K.R."/>
            <person name="Magnabosco C."/>
            <person name="Momper L."/>
            <person name="Gold D.A."/>
            <person name="Bosak T."/>
            <person name="Fournier G.P."/>
        </authorList>
    </citation>
    <scope>NUCLEOTIDE SEQUENCE [LARGE SCALE GENOMIC DNA]</scope>
    <source>
        <strain evidence="2 3">CCALA 016</strain>
    </source>
</reference>
<dbReference type="InterPro" id="IPR007157">
    <property type="entry name" value="PspA_VIPP1"/>
</dbReference>
<proteinExistence type="inferred from homology"/>
<dbReference type="PANTHER" id="PTHR31088">
    <property type="entry name" value="MEMBRANE-ASSOCIATED PROTEIN VIPP1, CHLOROPLASTIC"/>
    <property type="match status" value="1"/>
</dbReference>
<dbReference type="RefSeq" id="WP_106456421.1">
    <property type="nucleotide sequence ID" value="NZ_PXOH01000006.1"/>
</dbReference>
<keyword evidence="3" id="KW-1185">Reference proteome</keyword>
<evidence type="ECO:0000313" key="3">
    <source>
        <dbReference type="Proteomes" id="UP000239001"/>
    </source>
</evidence>
<evidence type="ECO:0000256" key="1">
    <source>
        <dbReference type="ARBA" id="ARBA00043985"/>
    </source>
</evidence>
<dbReference type="OrthoDB" id="9779630at2"/>
<dbReference type="PANTHER" id="PTHR31088:SF6">
    <property type="entry name" value="PHAGE SHOCK PROTEIN A"/>
    <property type="match status" value="1"/>
</dbReference>
<reference evidence="2 3" key="2">
    <citation type="submission" date="2018-03" db="EMBL/GenBank/DDBJ databases">
        <authorList>
            <person name="Keele B.F."/>
        </authorList>
    </citation>
    <scope>NUCLEOTIDE SEQUENCE [LARGE SCALE GENOMIC DNA]</scope>
    <source>
        <strain evidence="2 3">CCALA 016</strain>
    </source>
</reference>
<name>A0A2T1M001_9CHRO</name>
<organism evidence="2 3">
    <name type="scientific">Aphanothece hegewaldii CCALA 016</name>
    <dbReference type="NCBI Taxonomy" id="2107694"/>
    <lineage>
        <taxon>Bacteria</taxon>
        <taxon>Bacillati</taxon>
        <taxon>Cyanobacteriota</taxon>
        <taxon>Cyanophyceae</taxon>
        <taxon>Oscillatoriophycideae</taxon>
        <taxon>Chroococcales</taxon>
        <taxon>Aphanothecaceae</taxon>
        <taxon>Aphanothece</taxon>
    </lineage>
</organism>
<dbReference type="Pfam" id="PF04012">
    <property type="entry name" value="PspA_IM30"/>
    <property type="match status" value="1"/>
</dbReference>
<gene>
    <name evidence="2" type="ORF">C7H19_08405</name>
</gene>
<dbReference type="AlphaFoldDB" id="A0A2T1M001"/>
<comment type="similarity">
    <text evidence="1">Belongs to the PspA/Vipp/IM30 family.</text>
</comment>
<evidence type="ECO:0000313" key="2">
    <source>
        <dbReference type="EMBL" id="PSF37982.1"/>
    </source>
</evidence>
<sequence>MGFLDRMGHFIRSQINNLILENEDPEKILEETVTAMEQELIRMRQGLAEAIATHKRTERQYSQYQKAAQTWHDRAQMALDKGNETLAKEALVKWNNYQTSASPFKNQLEPQRSIINRLKKDLLSLEQQYTEAKTKKSLYIARLRTASASQKMQEYLSDLNSRNIFERVETKIIELESQAELSSAYHDPLERQFISLEEGNDVENEFAKMKARDFNHPTPES</sequence>
<accession>A0A2T1M001</accession>
<comment type="caution">
    <text evidence="2">The sequence shown here is derived from an EMBL/GenBank/DDBJ whole genome shotgun (WGS) entry which is preliminary data.</text>
</comment>
<dbReference type="EMBL" id="PXOH01000006">
    <property type="protein sequence ID" value="PSF37982.1"/>
    <property type="molecule type" value="Genomic_DNA"/>
</dbReference>